<protein>
    <recommendedName>
        <fullName evidence="11 15">Leucyl/phenylalanyl-tRNA--protein transferase</fullName>
        <ecNumber evidence="10 15">2.3.2.6</ecNumber>
    </recommendedName>
    <alternativeName>
        <fullName evidence="12 15">L/F-transferase</fullName>
    </alternativeName>
    <alternativeName>
        <fullName evidence="13 15">Leucyltransferase</fullName>
    </alternativeName>
    <alternativeName>
        <fullName evidence="14 15">Phenyalanyltransferase</fullName>
    </alternativeName>
</protein>
<dbReference type="InterPro" id="IPR042221">
    <property type="entry name" value="Leu/Phe-tRNA_Trfase_N"/>
</dbReference>
<dbReference type="SUPFAM" id="SSF55729">
    <property type="entry name" value="Acyl-CoA N-acyltransferases (Nat)"/>
    <property type="match status" value="1"/>
</dbReference>
<evidence type="ECO:0000313" key="16">
    <source>
        <dbReference type="EMBL" id="KZS39903.1"/>
    </source>
</evidence>
<keyword evidence="3 15" id="KW-0808">Transferase</keyword>
<dbReference type="PANTHER" id="PTHR30098:SF2">
    <property type="entry name" value="LEUCYL_PHENYLALANYL-TRNA--PROTEIN TRANSFERASE"/>
    <property type="match status" value="1"/>
</dbReference>
<comment type="catalytic activity">
    <reaction evidence="6 15">
        <text>N-terminal L-arginyl-[protein] + L-leucyl-tRNA(Leu) = N-terminal L-leucyl-L-arginyl-[protein] + tRNA(Leu) + H(+)</text>
        <dbReference type="Rhea" id="RHEA:50416"/>
        <dbReference type="Rhea" id="RHEA-COMP:9613"/>
        <dbReference type="Rhea" id="RHEA-COMP:9622"/>
        <dbReference type="Rhea" id="RHEA-COMP:12672"/>
        <dbReference type="Rhea" id="RHEA-COMP:12673"/>
        <dbReference type="ChEBI" id="CHEBI:15378"/>
        <dbReference type="ChEBI" id="CHEBI:64719"/>
        <dbReference type="ChEBI" id="CHEBI:78442"/>
        <dbReference type="ChEBI" id="CHEBI:78494"/>
        <dbReference type="ChEBI" id="CHEBI:133044"/>
        <dbReference type="EC" id="2.3.2.6"/>
    </reaction>
</comment>
<dbReference type="EMBL" id="LQRT01000024">
    <property type="protein sequence ID" value="KZS39903.1"/>
    <property type="molecule type" value="Genomic_DNA"/>
</dbReference>
<evidence type="ECO:0000256" key="2">
    <source>
        <dbReference type="ARBA" id="ARBA00022490"/>
    </source>
</evidence>
<evidence type="ECO:0000256" key="3">
    <source>
        <dbReference type="ARBA" id="ARBA00022679"/>
    </source>
</evidence>
<comment type="caution">
    <text evidence="16">The sequence shown here is derived from an EMBL/GenBank/DDBJ whole genome shotgun (WGS) entry which is preliminary data.</text>
</comment>
<comment type="function">
    <text evidence="8 15">Functions in the N-end rule pathway of protein degradation where it conjugates Leu, Phe and, less efficiently, Met from aminoacyl-tRNAs to the N-termini of proteins containing an N-terminal arginine or lysine.</text>
</comment>
<sequence>MYILTNTLQFPSVNHADIDGLLAVGGDLSTDRLVEAYTNGIFPWYNEDQPILWFSPDPRMVLFPKELHISKSMKQLLRKDQFEVTFNKDFDTVIYNCATVKRVEQDGTWITNDMQKAYKKMHILGYAISVEVWFDSELVGGLYGIWLADKKIFCGESMFSKVNNASKFGFIKLVEWLKQKEVNLIDCQVYTDHLASLGAREISRAEFLTFLK</sequence>
<evidence type="ECO:0000256" key="12">
    <source>
        <dbReference type="ARBA" id="ARBA00077136"/>
    </source>
</evidence>
<comment type="subcellular location">
    <subcellularLocation>
        <location evidence="1 15">Cytoplasm</location>
    </subcellularLocation>
</comment>
<comment type="catalytic activity">
    <reaction evidence="7 15">
        <text>N-terminal L-lysyl-[protein] + L-leucyl-tRNA(Leu) = N-terminal L-leucyl-L-lysyl-[protein] + tRNA(Leu) + H(+)</text>
        <dbReference type="Rhea" id="RHEA:12340"/>
        <dbReference type="Rhea" id="RHEA-COMP:9613"/>
        <dbReference type="Rhea" id="RHEA-COMP:9622"/>
        <dbReference type="Rhea" id="RHEA-COMP:12670"/>
        <dbReference type="Rhea" id="RHEA-COMP:12671"/>
        <dbReference type="ChEBI" id="CHEBI:15378"/>
        <dbReference type="ChEBI" id="CHEBI:65249"/>
        <dbReference type="ChEBI" id="CHEBI:78442"/>
        <dbReference type="ChEBI" id="CHEBI:78494"/>
        <dbReference type="ChEBI" id="CHEBI:133043"/>
        <dbReference type="EC" id="2.3.2.6"/>
    </reaction>
</comment>
<evidence type="ECO:0000313" key="17">
    <source>
        <dbReference type="Proteomes" id="UP000076715"/>
    </source>
</evidence>
<dbReference type="NCBIfam" id="TIGR00667">
    <property type="entry name" value="aat"/>
    <property type="match status" value="1"/>
</dbReference>
<dbReference type="PANTHER" id="PTHR30098">
    <property type="entry name" value="LEUCYL/PHENYLALANYL-TRNA--PROTEIN TRANSFERASE"/>
    <property type="match status" value="1"/>
</dbReference>
<evidence type="ECO:0000256" key="5">
    <source>
        <dbReference type="ARBA" id="ARBA00050607"/>
    </source>
</evidence>
<evidence type="ECO:0000256" key="13">
    <source>
        <dbReference type="ARBA" id="ARBA00077165"/>
    </source>
</evidence>
<dbReference type="HAMAP" id="MF_00688">
    <property type="entry name" value="Leu_Phe_trans"/>
    <property type="match status" value="1"/>
</dbReference>
<organism evidence="16 17">
    <name type="scientific">Aquimarina aggregata</name>
    <dbReference type="NCBI Taxonomy" id="1642818"/>
    <lineage>
        <taxon>Bacteria</taxon>
        <taxon>Pseudomonadati</taxon>
        <taxon>Bacteroidota</taxon>
        <taxon>Flavobacteriia</taxon>
        <taxon>Flavobacteriales</taxon>
        <taxon>Flavobacteriaceae</taxon>
        <taxon>Aquimarina</taxon>
    </lineage>
</organism>
<dbReference type="RefSeq" id="WP_066315892.1">
    <property type="nucleotide sequence ID" value="NZ_LQRT01000024.1"/>
</dbReference>
<dbReference type="EC" id="2.3.2.6" evidence="10 15"/>
<evidence type="ECO:0000256" key="11">
    <source>
        <dbReference type="ARBA" id="ARBA00074372"/>
    </source>
</evidence>
<dbReference type="OrthoDB" id="9790282at2"/>
<gene>
    <name evidence="15" type="primary">aat</name>
    <name evidence="16" type="ORF">AWE51_09670</name>
</gene>
<keyword evidence="2 15" id="KW-0963">Cytoplasm</keyword>
<name>A0A162ZM99_9FLAO</name>
<evidence type="ECO:0000256" key="15">
    <source>
        <dbReference type="HAMAP-Rule" id="MF_00688"/>
    </source>
</evidence>
<dbReference type="FunFam" id="3.30.70.3550:FF:000001">
    <property type="entry name" value="Leucyl/phenylalanyl-tRNA--protein transferase"/>
    <property type="match status" value="1"/>
</dbReference>
<evidence type="ECO:0000256" key="4">
    <source>
        <dbReference type="ARBA" id="ARBA00023315"/>
    </source>
</evidence>
<dbReference type="InterPro" id="IPR004616">
    <property type="entry name" value="Leu/Phe-tRNA_Trfase"/>
</dbReference>
<comment type="catalytic activity">
    <reaction evidence="5 15">
        <text>L-phenylalanyl-tRNA(Phe) + an N-terminal L-alpha-aminoacyl-[protein] = an N-terminal L-phenylalanyl-L-alpha-aminoacyl-[protein] + tRNA(Phe)</text>
        <dbReference type="Rhea" id="RHEA:43632"/>
        <dbReference type="Rhea" id="RHEA-COMP:9668"/>
        <dbReference type="Rhea" id="RHEA-COMP:9699"/>
        <dbReference type="Rhea" id="RHEA-COMP:10636"/>
        <dbReference type="Rhea" id="RHEA-COMP:10637"/>
        <dbReference type="ChEBI" id="CHEBI:78442"/>
        <dbReference type="ChEBI" id="CHEBI:78531"/>
        <dbReference type="ChEBI" id="CHEBI:78597"/>
        <dbReference type="ChEBI" id="CHEBI:83561"/>
        <dbReference type="EC" id="2.3.2.6"/>
    </reaction>
</comment>
<dbReference type="AlphaFoldDB" id="A0A162ZM99"/>
<evidence type="ECO:0000256" key="6">
    <source>
        <dbReference type="ARBA" id="ARBA00050652"/>
    </source>
</evidence>
<dbReference type="Gene3D" id="3.30.70.3550">
    <property type="entry name" value="Leucyl/phenylalanyl-tRNA-protein transferase, N-terminal domain"/>
    <property type="match status" value="1"/>
</dbReference>
<evidence type="ECO:0000256" key="10">
    <source>
        <dbReference type="ARBA" id="ARBA00066767"/>
    </source>
</evidence>
<evidence type="ECO:0000256" key="1">
    <source>
        <dbReference type="ARBA" id="ARBA00004496"/>
    </source>
</evidence>
<dbReference type="Gene3D" id="3.40.630.70">
    <property type="entry name" value="Leucyl/phenylalanyl-tRNA-protein transferase, C-terminal domain"/>
    <property type="match status" value="1"/>
</dbReference>
<dbReference type="InterPro" id="IPR016181">
    <property type="entry name" value="Acyl_CoA_acyltransferase"/>
</dbReference>
<proteinExistence type="inferred from homology"/>
<dbReference type="GO" id="GO:0005737">
    <property type="term" value="C:cytoplasm"/>
    <property type="evidence" value="ECO:0007669"/>
    <property type="project" value="UniProtKB-SubCell"/>
</dbReference>
<dbReference type="GO" id="GO:0030163">
    <property type="term" value="P:protein catabolic process"/>
    <property type="evidence" value="ECO:0007669"/>
    <property type="project" value="UniProtKB-UniRule"/>
</dbReference>
<evidence type="ECO:0000256" key="8">
    <source>
        <dbReference type="ARBA" id="ARBA00054043"/>
    </source>
</evidence>
<comment type="similarity">
    <text evidence="9 15">Belongs to the L/F-transferase family.</text>
</comment>
<dbReference type="InterPro" id="IPR042203">
    <property type="entry name" value="Leu/Phe-tRNA_Trfase_C"/>
</dbReference>
<evidence type="ECO:0000256" key="7">
    <source>
        <dbReference type="ARBA" id="ARBA00051538"/>
    </source>
</evidence>
<evidence type="ECO:0000256" key="14">
    <source>
        <dbReference type="ARBA" id="ARBA00083640"/>
    </source>
</evidence>
<dbReference type="GO" id="GO:0008914">
    <property type="term" value="F:leucyl-tRNA--protein transferase activity"/>
    <property type="evidence" value="ECO:0007669"/>
    <property type="project" value="UniProtKB-UniRule"/>
</dbReference>
<dbReference type="Pfam" id="PF03588">
    <property type="entry name" value="Leu_Phe_trans"/>
    <property type="match status" value="1"/>
</dbReference>
<reference evidence="16 17" key="1">
    <citation type="submission" date="2016-01" db="EMBL/GenBank/DDBJ databases">
        <title>The draft genome sequence of Aquimarina sp. RZW4-3-2.</title>
        <authorList>
            <person name="Wang Y."/>
        </authorList>
    </citation>
    <scope>NUCLEOTIDE SEQUENCE [LARGE SCALE GENOMIC DNA]</scope>
    <source>
        <strain evidence="16 17">RZW4-3-2</strain>
    </source>
</reference>
<accession>A0A162ZM99</accession>
<evidence type="ECO:0000256" key="9">
    <source>
        <dbReference type="ARBA" id="ARBA00061535"/>
    </source>
</evidence>
<keyword evidence="17" id="KW-1185">Reference proteome</keyword>
<dbReference type="STRING" id="1642818.AWE51_09670"/>
<dbReference type="Proteomes" id="UP000076715">
    <property type="component" value="Unassembled WGS sequence"/>
</dbReference>
<keyword evidence="4 15" id="KW-0012">Acyltransferase</keyword>